<name>A0ABC8B839_PSESS</name>
<dbReference type="KEGG" id="psav:PSA3335_02965"/>
<dbReference type="EMBL" id="CP008742">
    <property type="protein sequence ID" value="ARD10129.1"/>
    <property type="molecule type" value="Genomic_DNA"/>
</dbReference>
<organism evidence="1 2">
    <name type="scientific">Pseudomonas savastanoi pv. savastanoi NCPPB 3335</name>
    <dbReference type="NCBI Taxonomy" id="693985"/>
    <lineage>
        <taxon>Bacteria</taxon>
        <taxon>Pseudomonadati</taxon>
        <taxon>Pseudomonadota</taxon>
        <taxon>Gammaproteobacteria</taxon>
        <taxon>Pseudomonadales</taxon>
        <taxon>Pseudomonadaceae</taxon>
        <taxon>Pseudomonas</taxon>
    </lineage>
</organism>
<reference evidence="1 2" key="1">
    <citation type="journal article" date="2010" name="Environ. Microbiol.">
        <title>Annotation and overview of the Pseudomonas savastanoi pv. savastanoi NCPPB 3335 draft genome reveals the virulence gene complement of a tumour-inducing pathogen of woody hosts.</title>
        <authorList>
            <person name="Rodriguez-Palenzuela P."/>
            <person name="Matas I.M."/>
            <person name="Murillo J."/>
            <person name="Lopez-Solanilla E."/>
            <person name="Bardaji L."/>
            <person name="Perez-Martinez I."/>
            <person name="Rodriguez-Moskera M.E."/>
            <person name="Penyalver R."/>
            <person name="Lopez M.M."/>
            <person name="Quesada J.M."/>
            <person name="Biehl B.S."/>
            <person name="Perna N.T."/>
            <person name="Glasner J.D."/>
            <person name="Cabot E.L."/>
            <person name="Neeno-Eckwall E."/>
            <person name="Ramos C."/>
        </authorList>
    </citation>
    <scope>NUCLEOTIDE SEQUENCE [LARGE SCALE GENOMIC DNA]</scope>
    <source>
        <strain evidence="1 2">NCPPB 3335</strain>
    </source>
</reference>
<sequence>MLLDHALKRQAIRVKPASLFDSFTTRMRFFKSCDDCLQSIICAKFVFIKHISQLCPRVIVRQSCTDVAIILAYANTLSFSQPPHLAC</sequence>
<gene>
    <name evidence="1" type="ORF">PSA3335_02965</name>
</gene>
<dbReference type="Proteomes" id="UP000005729">
    <property type="component" value="Chromosome"/>
</dbReference>
<accession>A0ABC8B839</accession>
<evidence type="ECO:0000313" key="1">
    <source>
        <dbReference type="EMBL" id="ARD10129.1"/>
    </source>
</evidence>
<protein>
    <submittedName>
        <fullName evidence="1">Uncharacterized protein</fullName>
    </submittedName>
</protein>
<proteinExistence type="predicted"/>
<evidence type="ECO:0000313" key="2">
    <source>
        <dbReference type="Proteomes" id="UP000005729"/>
    </source>
</evidence>
<dbReference type="AlphaFoldDB" id="A0ABC8B839"/>